<proteinExistence type="predicted"/>
<gene>
    <name evidence="1" type="ORF">COLO4_19794</name>
</gene>
<protein>
    <submittedName>
        <fullName evidence="1">Uncharacterized protein</fullName>
    </submittedName>
</protein>
<evidence type="ECO:0000313" key="1">
    <source>
        <dbReference type="EMBL" id="OMO89357.1"/>
    </source>
</evidence>
<keyword evidence="2" id="KW-1185">Reference proteome</keyword>
<reference evidence="2" key="1">
    <citation type="submission" date="2013-09" db="EMBL/GenBank/DDBJ databases">
        <title>Corchorus olitorius genome sequencing.</title>
        <authorList>
            <person name="Alam M."/>
            <person name="Haque M.S."/>
            <person name="Islam M.S."/>
            <person name="Emdad E.M."/>
            <person name="Islam M.M."/>
            <person name="Ahmed B."/>
            <person name="Halim A."/>
            <person name="Hossen Q.M.M."/>
            <person name="Hossain M.Z."/>
            <person name="Ahmed R."/>
            <person name="Khan M.M."/>
            <person name="Islam R."/>
            <person name="Rashid M.M."/>
            <person name="Khan S.A."/>
            <person name="Rahman M.S."/>
            <person name="Alam M."/>
            <person name="Yahiya A.S."/>
            <person name="Khan M.S."/>
            <person name="Azam M.S."/>
            <person name="Haque T."/>
            <person name="Lashkar M.Z.H."/>
            <person name="Akhand A.I."/>
            <person name="Morshed G."/>
            <person name="Roy S."/>
            <person name="Uddin K.S."/>
            <person name="Rabeya T."/>
            <person name="Hossain A.S."/>
            <person name="Chowdhury A."/>
            <person name="Snigdha A.R."/>
            <person name="Mortoza M.S."/>
            <person name="Matin S.A."/>
            <person name="Hoque S.M.E."/>
            <person name="Islam M.K."/>
            <person name="Roy D.K."/>
            <person name="Haider R."/>
            <person name="Moosa M.M."/>
            <person name="Elias S.M."/>
            <person name="Hasan A.M."/>
            <person name="Jahan S."/>
            <person name="Shafiuddin M."/>
            <person name="Mahmood N."/>
            <person name="Shommy N.S."/>
        </authorList>
    </citation>
    <scope>NUCLEOTIDE SEQUENCE [LARGE SCALE GENOMIC DNA]</scope>
    <source>
        <strain evidence="2">cv. O-4</strain>
    </source>
</reference>
<organism evidence="1 2">
    <name type="scientific">Corchorus olitorius</name>
    <dbReference type="NCBI Taxonomy" id="93759"/>
    <lineage>
        <taxon>Eukaryota</taxon>
        <taxon>Viridiplantae</taxon>
        <taxon>Streptophyta</taxon>
        <taxon>Embryophyta</taxon>
        <taxon>Tracheophyta</taxon>
        <taxon>Spermatophyta</taxon>
        <taxon>Magnoliopsida</taxon>
        <taxon>eudicotyledons</taxon>
        <taxon>Gunneridae</taxon>
        <taxon>Pentapetalae</taxon>
        <taxon>rosids</taxon>
        <taxon>malvids</taxon>
        <taxon>Malvales</taxon>
        <taxon>Malvaceae</taxon>
        <taxon>Grewioideae</taxon>
        <taxon>Apeibeae</taxon>
        <taxon>Corchorus</taxon>
    </lineage>
</organism>
<name>A0A1R3J3E5_9ROSI</name>
<accession>A0A1R3J3E5</accession>
<dbReference type="Proteomes" id="UP000187203">
    <property type="component" value="Unassembled WGS sequence"/>
</dbReference>
<sequence length="85" mass="9378">MSNLTKTASFKGKEVAPSSTIRHIGVNIHRGLNSRLTHCLTSMNSVSTFSFRASIHNSSPKSNKSLTSNPIKKAILQMNREIPIR</sequence>
<evidence type="ECO:0000313" key="2">
    <source>
        <dbReference type="Proteomes" id="UP000187203"/>
    </source>
</evidence>
<dbReference type="AlphaFoldDB" id="A0A1R3J3E5"/>
<comment type="caution">
    <text evidence="1">The sequence shown here is derived from an EMBL/GenBank/DDBJ whole genome shotgun (WGS) entry which is preliminary data.</text>
</comment>
<dbReference type="EMBL" id="AWUE01016810">
    <property type="protein sequence ID" value="OMO89357.1"/>
    <property type="molecule type" value="Genomic_DNA"/>
</dbReference>